<evidence type="ECO:0000256" key="4">
    <source>
        <dbReference type="ARBA" id="ARBA00047342"/>
    </source>
</evidence>
<keyword evidence="2" id="KW-0378">Hydrolase</keyword>
<dbReference type="GeneID" id="300081944"/>
<dbReference type="PANTHER" id="PTHR31126">
    <property type="entry name" value="TYROSINE-PROTEIN PHOSPHATASE"/>
    <property type="match status" value="1"/>
</dbReference>
<feature type="domain" description="Tyrosine specific protein phosphatases" evidence="7">
    <location>
        <begin position="135"/>
        <end position="202"/>
    </location>
</feature>
<accession>A0ABY5A258</accession>
<dbReference type="PROSITE" id="PS50054">
    <property type="entry name" value="TYR_PHOSPHATASE_DUAL"/>
    <property type="match status" value="1"/>
</dbReference>
<dbReference type="InterPro" id="IPR004861">
    <property type="entry name" value="Siw14-like"/>
</dbReference>
<dbReference type="Proteomes" id="UP001054897">
    <property type="component" value="Chromosome"/>
</dbReference>
<evidence type="ECO:0000256" key="3">
    <source>
        <dbReference type="ARBA" id="ARBA00044949"/>
    </source>
</evidence>
<evidence type="ECO:0000313" key="9">
    <source>
        <dbReference type="Proteomes" id="UP001054897"/>
    </source>
</evidence>
<dbReference type="Gene3D" id="3.90.190.10">
    <property type="entry name" value="Protein tyrosine phosphatase superfamily"/>
    <property type="match status" value="1"/>
</dbReference>
<protein>
    <recommendedName>
        <fullName evidence="1">diphosphoinositol-polyphosphate diphosphatase</fullName>
        <ecNumber evidence="1">3.6.1.52</ecNumber>
    </recommendedName>
</protein>
<sequence>MPPVDSSRPLDDRPRPLSHLLSFCRLLLAALILLAALLALPISLAWSAASSSMPATSAVRPLEWAQPLDKRINLYRMEPNLYRSALPDSNARPLLDDLGIVTVINFYQRSDASWLPASGMQQIHLPLRTNRIDDADVIEVLRSIRQAQGHGNVLIHCKHGQNRTGLIAALYRVVYQGWSKEQALAEMRSFGGGRRLEDAERYLQRVDIGELKIALETGACSTNPWALCEMKAWLAKVFSVRAT</sequence>
<comment type="similarity">
    <text evidence="3">Belongs to the protein-tyrosine phosphatase family. Atypical dual-specificity phosphatase Siw14-like subfamily.</text>
</comment>
<evidence type="ECO:0000259" key="7">
    <source>
        <dbReference type="PROSITE" id="PS50056"/>
    </source>
</evidence>
<dbReference type="PROSITE" id="PS00383">
    <property type="entry name" value="TYR_PHOSPHATASE_1"/>
    <property type="match status" value="1"/>
</dbReference>
<dbReference type="InterPro" id="IPR000387">
    <property type="entry name" value="Tyr_Pase_dom"/>
</dbReference>
<evidence type="ECO:0000256" key="1">
    <source>
        <dbReference type="ARBA" id="ARBA00012527"/>
    </source>
</evidence>
<name>A0ABY5A258_9GAMM</name>
<comment type="catalytic activity">
    <reaction evidence="5">
        <text>1,5-bis(diphospho)-1D-myo-inositol 2,3,4,6-tetrakisphosphate + H2O = 1-diphospho-1D-myo-inositol 2,3,4,5,6-pentakisphosphate + phosphate + 2 H(+)</text>
        <dbReference type="Rhea" id="RHEA:79699"/>
        <dbReference type="ChEBI" id="CHEBI:15377"/>
        <dbReference type="ChEBI" id="CHEBI:15378"/>
        <dbReference type="ChEBI" id="CHEBI:43474"/>
        <dbReference type="ChEBI" id="CHEBI:74946"/>
        <dbReference type="ChEBI" id="CHEBI:77983"/>
        <dbReference type="EC" id="3.6.1.52"/>
    </reaction>
    <physiologicalReaction direction="left-to-right" evidence="5">
        <dbReference type="Rhea" id="RHEA:79700"/>
    </physiologicalReaction>
</comment>
<organism evidence="8 9">
    <name type="scientific">Ectopseudomonas hydrolytica</name>
    <dbReference type="NCBI Taxonomy" id="2493633"/>
    <lineage>
        <taxon>Bacteria</taxon>
        <taxon>Pseudomonadati</taxon>
        <taxon>Pseudomonadota</taxon>
        <taxon>Gammaproteobacteria</taxon>
        <taxon>Pseudomonadales</taxon>
        <taxon>Pseudomonadaceae</taxon>
        <taxon>Ectopseudomonas</taxon>
    </lineage>
</organism>
<dbReference type="PANTHER" id="PTHR31126:SF72">
    <property type="entry name" value="DUAL SPECIFICITY PROTEIN PHOSPHATASE TPBA"/>
    <property type="match status" value="1"/>
</dbReference>
<gene>
    <name evidence="8" type="ORF">L1F06_013195</name>
</gene>
<dbReference type="PROSITE" id="PS50056">
    <property type="entry name" value="TYR_PHOSPHATASE_2"/>
    <property type="match status" value="1"/>
</dbReference>
<keyword evidence="9" id="KW-1185">Reference proteome</keyword>
<dbReference type="InterPro" id="IPR020422">
    <property type="entry name" value="TYR_PHOSPHATASE_DUAL_dom"/>
</dbReference>
<feature type="domain" description="Tyrosine-protein phosphatase" evidence="6">
    <location>
        <begin position="71"/>
        <end position="215"/>
    </location>
</feature>
<dbReference type="Pfam" id="PF03162">
    <property type="entry name" value="Y_phosphatase2"/>
    <property type="match status" value="1"/>
</dbReference>
<dbReference type="InterPro" id="IPR029021">
    <property type="entry name" value="Prot-tyrosine_phosphatase-like"/>
</dbReference>
<evidence type="ECO:0000313" key="8">
    <source>
        <dbReference type="EMBL" id="USR37652.1"/>
    </source>
</evidence>
<reference evidence="8" key="1">
    <citation type="submission" date="2022-06" db="EMBL/GenBank/DDBJ databases">
        <title>Complete genome of Pseudomonas hydrolytica DSWY01T.</title>
        <authorList>
            <person name="Jung J."/>
            <person name="Jeon C.O."/>
        </authorList>
    </citation>
    <scope>NUCLEOTIDE SEQUENCE</scope>
    <source>
        <strain evidence="8">DSWY01</strain>
    </source>
</reference>
<proteinExistence type="inferred from homology"/>
<evidence type="ECO:0000259" key="6">
    <source>
        <dbReference type="PROSITE" id="PS50054"/>
    </source>
</evidence>
<evidence type="ECO:0000256" key="2">
    <source>
        <dbReference type="ARBA" id="ARBA00022801"/>
    </source>
</evidence>
<dbReference type="SMART" id="SM00195">
    <property type="entry name" value="DSPc"/>
    <property type="match status" value="1"/>
</dbReference>
<dbReference type="SUPFAM" id="SSF52799">
    <property type="entry name" value="(Phosphotyrosine protein) phosphatases II"/>
    <property type="match status" value="1"/>
</dbReference>
<dbReference type="RefSeq" id="WP_083237867.1">
    <property type="nucleotide sequence ID" value="NZ_CP099397.1"/>
</dbReference>
<evidence type="ECO:0000256" key="5">
    <source>
        <dbReference type="ARBA" id="ARBA00047927"/>
    </source>
</evidence>
<comment type="catalytic activity">
    <reaction evidence="4">
        <text>5-diphospho-1D-myo-inositol 1,2,3,4,6-pentakisphosphate + H2O = 1D-myo-inositol hexakisphosphate + phosphate + H(+)</text>
        <dbReference type="Rhea" id="RHEA:22384"/>
        <dbReference type="ChEBI" id="CHEBI:15377"/>
        <dbReference type="ChEBI" id="CHEBI:15378"/>
        <dbReference type="ChEBI" id="CHEBI:43474"/>
        <dbReference type="ChEBI" id="CHEBI:58130"/>
        <dbReference type="ChEBI" id="CHEBI:58628"/>
        <dbReference type="EC" id="3.6.1.52"/>
    </reaction>
    <physiologicalReaction direction="left-to-right" evidence="4">
        <dbReference type="Rhea" id="RHEA:22385"/>
    </physiologicalReaction>
</comment>
<dbReference type="EC" id="3.6.1.52" evidence="1"/>
<dbReference type="EMBL" id="CP099397">
    <property type="protein sequence ID" value="USR37652.1"/>
    <property type="molecule type" value="Genomic_DNA"/>
</dbReference>
<dbReference type="InterPro" id="IPR016130">
    <property type="entry name" value="Tyr_Pase_AS"/>
</dbReference>